<accession>A0A2P5E0U6</accession>
<dbReference type="GO" id="GO:0007165">
    <property type="term" value="P:signal transduction"/>
    <property type="evidence" value="ECO:0007669"/>
    <property type="project" value="InterPro"/>
</dbReference>
<evidence type="ECO:0000313" key="4">
    <source>
        <dbReference type="Proteomes" id="UP000237000"/>
    </source>
</evidence>
<dbReference type="InterPro" id="IPR035897">
    <property type="entry name" value="Toll_tir_struct_dom_sf"/>
</dbReference>
<sequence>MYFSALEARTLVLVSQVIFIQGYAKRASRPTWMKGLRREVKFRPRFSGQSRNPSISVVIFSENYAFSSWCLDELLHILECKKTYGQIVVPVFYNIDPSHIRNQPDNYAAAFARLEERFQDKVQGWKAALKEASNITGWHSGLYR</sequence>
<keyword evidence="4" id="KW-1185">Reference proteome</keyword>
<dbReference type="EMBL" id="JXTC01000237">
    <property type="protein sequence ID" value="PON79159.1"/>
    <property type="molecule type" value="Genomic_DNA"/>
</dbReference>
<dbReference type="Pfam" id="PF01582">
    <property type="entry name" value="TIR"/>
    <property type="match status" value="1"/>
</dbReference>
<dbReference type="SUPFAM" id="SSF52200">
    <property type="entry name" value="Toll/Interleukin receptor TIR domain"/>
    <property type="match status" value="1"/>
</dbReference>
<dbReference type="PANTHER" id="PTHR32009">
    <property type="entry name" value="TMV RESISTANCE PROTEIN N-LIKE"/>
    <property type="match status" value="1"/>
</dbReference>
<feature type="domain" description="TIR" evidence="2">
    <location>
        <begin position="1"/>
        <end position="144"/>
    </location>
</feature>
<dbReference type="Proteomes" id="UP000237000">
    <property type="component" value="Unassembled WGS sequence"/>
</dbReference>
<proteinExistence type="predicted"/>
<dbReference type="SMART" id="SM00255">
    <property type="entry name" value="TIR"/>
    <property type="match status" value="1"/>
</dbReference>
<dbReference type="InParanoid" id="A0A2P5E0U6"/>
<dbReference type="AlphaFoldDB" id="A0A2P5E0U6"/>
<dbReference type="PANTHER" id="PTHR32009:SF155">
    <property type="entry name" value="DISEASE RESISTANCE PROTEIN (TIR-NBS-LRR CLASS)"/>
    <property type="match status" value="1"/>
</dbReference>
<dbReference type="InterPro" id="IPR000157">
    <property type="entry name" value="TIR_dom"/>
</dbReference>
<reference evidence="4" key="1">
    <citation type="submission" date="2016-06" db="EMBL/GenBank/DDBJ databases">
        <title>Parallel loss of symbiosis genes in relatives of nitrogen-fixing non-legume Parasponia.</title>
        <authorList>
            <person name="Van Velzen R."/>
            <person name="Holmer R."/>
            <person name="Bu F."/>
            <person name="Rutten L."/>
            <person name="Van Zeijl A."/>
            <person name="Liu W."/>
            <person name="Santuari L."/>
            <person name="Cao Q."/>
            <person name="Sharma T."/>
            <person name="Shen D."/>
            <person name="Roswanjaya Y."/>
            <person name="Wardhani T."/>
            <person name="Kalhor M.S."/>
            <person name="Jansen J."/>
            <person name="Van den Hoogen J."/>
            <person name="Gungor B."/>
            <person name="Hartog M."/>
            <person name="Hontelez J."/>
            <person name="Verver J."/>
            <person name="Yang W.-C."/>
            <person name="Schijlen E."/>
            <person name="Repin R."/>
            <person name="Schilthuizen M."/>
            <person name="Schranz E."/>
            <person name="Heidstra R."/>
            <person name="Miyata K."/>
            <person name="Fedorova E."/>
            <person name="Kohlen W."/>
            <person name="Bisseling T."/>
            <person name="Smit S."/>
            <person name="Geurts R."/>
        </authorList>
    </citation>
    <scope>NUCLEOTIDE SEQUENCE [LARGE SCALE GENOMIC DNA]</scope>
    <source>
        <strain evidence="4">cv. RG33-2</strain>
    </source>
</reference>
<evidence type="ECO:0000259" key="2">
    <source>
        <dbReference type="PROSITE" id="PS50104"/>
    </source>
</evidence>
<evidence type="ECO:0000256" key="1">
    <source>
        <dbReference type="ARBA" id="ARBA00023027"/>
    </source>
</evidence>
<gene>
    <name evidence="3" type="ORF">TorRG33x02_236710</name>
</gene>
<name>A0A2P5E0U6_TREOI</name>
<protein>
    <submittedName>
        <fullName evidence="3">TIR domain containing protein</fullName>
    </submittedName>
</protein>
<keyword evidence="1" id="KW-0520">NAD</keyword>
<dbReference type="Gene3D" id="3.40.50.10140">
    <property type="entry name" value="Toll/interleukin-1 receptor homology (TIR) domain"/>
    <property type="match status" value="1"/>
</dbReference>
<dbReference type="OrthoDB" id="1164932at2759"/>
<organism evidence="3 4">
    <name type="scientific">Trema orientale</name>
    <name type="common">Charcoal tree</name>
    <name type="synonym">Celtis orientalis</name>
    <dbReference type="NCBI Taxonomy" id="63057"/>
    <lineage>
        <taxon>Eukaryota</taxon>
        <taxon>Viridiplantae</taxon>
        <taxon>Streptophyta</taxon>
        <taxon>Embryophyta</taxon>
        <taxon>Tracheophyta</taxon>
        <taxon>Spermatophyta</taxon>
        <taxon>Magnoliopsida</taxon>
        <taxon>eudicotyledons</taxon>
        <taxon>Gunneridae</taxon>
        <taxon>Pentapetalae</taxon>
        <taxon>rosids</taxon>
        <taxon>fabids</taxon>
        <taxon>Rosales</taxon>
        <taxon>Cannabaceae</taxon>
        <taxon>Trema</taxon>
    </lineage>
</organism>
<comment type="caution">
    <text evidence="3">The sequence shown here is derived from an EMBL/GenBank/DDBJ whole genome shotgun (WGS) entry which is preliminary data.</text>
</comment>
<dbReference type="PROSITE" id="PS50104">
    <property type="entry name" value="TIR"/>
    <property type="match status" value="1"/>
</dbReference>
<evidence type="ECO:0000313" key="3">
    <source>
        <dbReference type="EMBL" id="PON79159.1"/>
    </source>
</evidence>